<organism evidence="2">
    <name type="scientific">Oryza glumipatula</name>
    <dbReference type="NCBI Taxonomy" id="40148"/>
    <lineage>
        <taxon>Eukaryota</taxon>
        <taxon>Viridiplantae</taxon>
        <taxon>Streptophyta</taxon>
        <taxon>Embryophyta</taxon>
        <taxon>Tracheophyta</taxon>
        <taxon>Spermatophyta</taxon>
        <taxon>Magnoliopsida</taxon>
        <taxon>Liliopsida</taxon>
        <taxon>Poales</taxon>
        <taxon>Poaceae</taxon>
        <taxon>BOP clade</taxon>
        <taxon>Oryzoideae</taxon>
        <taxon>Oryzeae</taxon>
        <taxon>Oryzinae</taxon>
        <taxon>Oryza</taxon>
    </lineage>
</organism>
<dbReference type="AlphaFoldDB" id="A0A0E0BGW6"/>
<feature type="region of interest" description="Disordered" evidence="1">
    <location>
        <begin position="1"/>
        <end position="62"/>
    </location>
</feature>
<accession>A0A0E0BGW6</accession>
<name>A0A0E0BGW6_9ORYZ</name>
<keyword evidence="3" id="KW-1185">Reference proteome</keyword>
<dbReference type="EnsemblPlants" id="OGLUM11G06980.1">
    <property type="protein sequence ID" value="OGLUM11G06980.1"/>
    <property type="gene ID" value="OGLUM11G06980"/>
</dbReference>
<proteinExistence type="predicted"/>
<reference evidence="2" key="2">
    <citation type="submission" date="2018-05" db="EMBL/GenBank/DDBJ databases">
        <title>OgluRS3 (Oryza glumaepatula Reference Sequence Version 3).</title>
        <authorList>
            <person name="Zhang J."/>
            <person name="Kudrna D."/>
            <person name="Lee S."/>
            <person name="Talag J."/>
            <person name="Welchert J."/>
            <person name="Wing R.A."/>
        </authorList>
    </citation>
    <scope>NUCLEOTIDE SEQUENCE [LARGE SCALE GENOMIC DNA]</scope>
</reference>
<protein>
    <submittedName>
        <fullName evidence="2">Uncharacterized protein</fullName>
    </submittedName>
</protein>
<sequence>MTLHPNKSRRKEGRGKEGRGWSTWHPDMWGPRESHAESAATSAKTEVKTTEGPSLETIDSGH</sequence>
<dbReference type="HOGENOM" id="CLU_2907746_0_0_1"/>
<dbReference type="Gramene" id="OGLUM11G06980.1">
    <property type="protein sequence ID" value="OGLUM11G06980.1"/>
    <property type="gene ID" value="OGLUM11G06980"/>
</dbReference>
<evidence type="ECO:0000313" key="3">
    <source>
        <dbReference type="Proteomes" id="UP000026961"/>
    </source>
</evidence>
<evidence type="ECO:0000313" key="2">
    <source>
        <dbReference type="EnsemblPlants" id="OGLUM11G06980.1"/>
    </source>
</evidence>
<reference evidence="2" key="1">
    <citation type="submission" date="2015-04" db="UniProtKB">
        <authorList>
            <consortium name="EnsemblPlants"/>
        </authorList>
    </citation>
    <scope>IDENTIFICATION</scope>
</reference>
<dbReference type="Proteomes" id="UP000026961">
    <property type="component" value="Chromosome 11"/>
</dbReference>
<feature type="compositionally biased region" description="Basic residues" evidence="1">
    <location>
        <begin position="1"/>
        <end position="13"/>
    </location>
</feature>
<evidence type="ECO:0000256" key="1">
    <source>
        <dbReference type="SAM" id="MobiDB-lite"/>
    </source>
</evidence>